<dbReference type="AlphaFoldDB" id="A0AAD7KGX3"/>
<evidence type="ECO:0000313" key="2">
    <source>
        <dbReference type="Proteomes" id="UP001215280"/>
    </source>
</evidence>
<protein>
    <submittedName>
        <fullName evidence="1">Uncharacterized protein</fullName>
    </submittedName>
</protein>
<proteinExistence type="predicted"/>
<name>A0AAD7KGX3_9AGAR</name>
<reference evidence="1" key="1">
    <citation type="submission" date="2023-03" db="EMBL/GenBank/DDBJ databases">
        <title>Massive genome expansion in bonnet fungi (Mycena s.s.) driven by repeated elements and novel gene families across ecological guilds.</title>
        <authorList>
            <consortium name="Lawrence Berkeley National Laboratory"/>
            <person name="Harder C.B."/>
            <person name="Miyauchi S."/>
            <person name="Viragh M."/>
            <person name="Kuo A."/>
            <person name="Thoen E."/>
            <person name="Andreopoulos B."/>
            <person name="Lu D."/>
            <person name="Skrede I."/>
            <person name="Drula E."/>
            <person name="Henrissat B."/>
            <person name="Morin E."/>
            <person name="Kohler A."/>
            <person name="Barry K."/>
            <person name="LaButti K."/>
            <person name="Morin E."/>
            <person name="Salamov A."/>
            <person name="Lipzen A."/>
            <person name="Mereny Z."/>
            <person name="Hegedus B."/>
            <person name="Baldrian P."/>
            <person name="Stursova M."/>
            <person name="Weitz H."/>
            <person name="Taylor A."/>
            <person name="Grigoriev I.V."/>
            <person name="Nagy L.G."/>
            <person name="Martin F."/>
            <person name="Kauserud H."/>
        </authorList>
    </citation>
    <scope>NUCLEOTIDE SEQUENCE</scope>
    <source>
        <strain evidence="1">CBHHK188m</strain>
    </source>
</reference>
<evidence type="ECO:0000313" key="1">
    <source>
        <dbReference type="EMBL" id="KAJ7785201.1"/>
    </source>
</evidence>
<organism evidence="1 2">
    <name type="scientific">Mycena maculata</name>
    <dbReference type="NCBI Taxonomy" id="230809"/>
    <lineage>
        <taxon>Eukaryota</taxon>
        <taxon>Fungi</taxon>
        <taxon>Dikarya</taxon>
        <taxon>Basidiomycota</taxon>
        <taxon>Agaricomycotina</taxon>
        <taxon>Agaricomycetes</taxon>
        <taxon>Agaricomycetidae</taxon>
        <taxon>Agaricales</taxon>
        <taxon>Marasmiineae</taxon>
        <taxon>Mycenaceae</taxon>
        <taxon>Mycena</taxon>
    </lineage>
</organism>
<gene>
    <name evidence="1" type="ORF">DFH07DRAFT_4972</name>
</gene>
<dbReference type="EMBL" id="JARJLG010000001">
    <property type="protein sequence ID" value="KAJ7785201.1"/>
    <property type="molecule type" value="Genomic_DNA"/>
</dbReference>
<sequence length="230" mass="25119">MTKSSAHLSMHSQEVDARCRLPRVPHKHRRGRITSAVSIRPTGNALKIALRNAVAPLDPHNSEHPTAVGAFTLTGCPRASLRSFAPASPPFDANPHEHLVYADLPVCFPRPSDSPPASPALSLASIPSISRTASPFEIEYESIPPGWGAGHKGKDRDRVRVRTPRGTQTHSALGSLERTSRVGTGRVVCAACKKHGSNFPRCRRCSKMWCSRQCRLSSLHRCGTWNEQAK</sequence>
<dbReference type="Proteomes" id="UP001215280">
    <property type="component" value="Unassembled WGS sequence"/>
</dbReference>
<accession>A0AAD7KGX3</accession>
<keyword evidence="2" id="KW-1185">Reference proteome</keyword>
<comment type="caution">
    <text evidence="1">The sequence shown here is derived from an EMBL/GenBank/DDBJ whole genome shotgun (WGS) entry which is preliminary data.</text>
</comment>